<proteinExistence type="predicted"/>
<evidence type="ECO:0000313" key="2">
    <source>
        <dbReference type="Proteomes" id="UP000276133"/>
    </source>
</evidence>
<dbReference type="Proteomes" id="UP000276133">
    <property type="component" value="Unassembled WGS sequence"/>
</dbReference>
<organism evidence="1 2">
    <name type="scientific">Brachionus plicatilis</name>
    <name type="common">Marine rotifer</name>
    <name type="synonym">Brachionus muelleri</name>
    <dbReference type="NCBI Taxonomy" id="10195"/>
    <lineage>
        <taxon>Eukaryota</taxon>
        <taxon>Metazoa</taxon>
        <taxon>Spiralia</taxon>
        <taxon>Gnathifera</taxon>
        <taxon>Rotifera</taxon>
        <taxon>Eurotatoria</taxon>
        <taxon>Monogononta</taxon>
        <taxon>Pseudotrocha</taxon>
        <taxon>Ploima</taxon>
        <taxon>Brachionidae</taxon>
        <taxon>Brachionus</taxon>
    </lineage>
</organism>
<reference evidence="1 2" key="1">
    <citation type="journal article" date="2018" name="Sci. Rep.">
        <title>Genomic signatures of local adaptation to the degree of environmental predictability in rotifers.</title>
        <authorList>
            <person name="Franch-Gras L."/>
            <person name="Hahn C."/>
            <person name="Garcia-Roger E.M."/>
            <person name="Carmona M.J."/>
            <person name="Serra M."/>
            <person name="Gomez A."/>
        </authorList>
    </citation>
    <scope>NUCLEOTIDE SEQUENCE [LARGE SCALE GENOMIC DNA]</scope>
    <source>
        <strain evidence="1">HYR1</strain>
    </source>
</reference>
<accession>A0A3M7T8C5</accession>
<dbReference type="AlphaFoldDB" id="A0A3M7T8C5"/>
<evidence type="ECO:0000313" key="1">
    <source>
        <dbReference type="EMBL" id="RNA44324.1"/>
    </source>
</evidence>
<gene>
    <name evidence="1" type="ORF">BpHYR1_009577</name>
</gene>
<name>A0A3M7T8C5_BRAPC</name>
<sequence length="60" mass="6937">MYPMNLRKNYLNQCQINFPTSLLFCLFRKKGFASKLLCNTKNTCAASEFTVDLTLSMESF</sequence>
<protein>
    <submittedName>
        <fullName evidence="1">Uncharacterized protein</fullName>
    </submittedName>
</protein>
<dbReference type="EMBL" id="REGN01000121">
    <property type="protein sequence ID" value="RNA44324.1"/>
    <property type="molecule type" value="Genomic_DNA"/>
</dbReference>
<comment type="caution">
    <text evidence="1">The sequence shown here is derived from an EMBL/GenBank/DDBJ whole genome shotgun (WGS) entry which is preliminary data.</text>
</comment>
<keyword evidence="2" id="KW-1185">Reference proteome</keyword>